<gene>
    <name evidence="2" type="ORF">L798_14009</name>
</gene>
<evidence type="ECO:0000256" key="1">
    <source>
        <dbReference type="SAM" id="MobiDB-lite"/>
    </source>
</evidence>
<sequence length="148" mass="16616">MQSDSRSVIESFSRSIIRSCSHTVGQSSNHSVSHQVMQSDSRPVIESFSRSDIESFSQSSGQTVGQSSFHAIRLGHSVGLPDMWLSTRRALWFPSQQAVLGKNDKYTTFRIRDARFTARDFPFLSAERPRTDETTTVTTSPESGRRNV</sequence>
<proteinExistence type="predicted"/>
<evidence type="ECO:0000313" key="3">
    <source>
        <dbReference type="Proteomes" id="UP000027135"/>
    </source>
</evidence>
<accession>A0A067QT71</accession>
<dbReference type="Proteomes" id="UP000027135">
    <property type="component" value="Unassembled WGS sequence"/>
</dbReference>
<name>A0A067QT71_ZOONE</name>
<organism evidence="2 3">
    <name type="scientific">Zootermopsis nevadensis</name>
    <name type="common">Dampwood termite</name>
    <dbReference type="NCBI Taxonomy" id="136037"/>
    <lineage>
        <taxon>Eukaryota</taxon>
        <taxon>Metazoa</taxon>
        <taxon>Ecdysozoa</taxon>
        <taxon>Arthropoda</taxon>
        <taxon>Hexapoda</taxon>
        <taxon>Insecta</taxon>
        <taxon>Pterygota</taxon>
        <taxon>Neoptera</taxon>
        <taxon>Polyneoptera</taxon>
        <taxon>Dictyoptera</taxon>
        <taxon>Blattodea</taxon>
        <taxon>Blattoidea</taxon>
        <taxon>Termitoidae</taxon>
        <taxon>Termopsidae</taxon>
        <taxon>Zootermopsis</taxon>
    </lineage>
</organism>
<reference evidence="2 3" key="1">
    <citation type="journal article" date="2014" name="Nat. Commun.">
        <title>Molecular traces of alternative social organization in a termite genome.</title>
        <authorList>
            <person name="Terrapon N."/>
            <person name="Li C."/>
            <person name="Robertson H.M."/>
            <person name="Ji L."/>
            <person name="Meng X."/>
            <person name="Booth W."/>
            <person name="Chen Z."/>
            <person name="Childers C.P."/>
            <person name="Glastad K.M."/>
            <person name="Gokhale K."/>
            <person name="Gowin J."/>
            <person name="Gronenberg W."/>
            <person name="Hermansen R.A."/>
            <person name="Hu H."/>
            <person name="Hunt B.G."/>
            <person name="Huylmans A.K."/>
            <person name="Khalil S.M."/>
            <person name="Mitchell R.D."/>
            <person name="Munoz-Torres M.C."/>
            <person name="Mustard J.A."/>
            <person name="Pan H."/>
            <person name="Reese J.T."/>
            <person name="Scharf M.E."/>
            <person name="Sun F."/>
            <person name="Vogel H."/>
            <person name="Xiao J."/>
            <person name="Yang W."/>
            <person name="Yang Z."/>
            <person name="Yang Z."/>
            <person name="Zhou J."/>
            <person name="Zhu J."/>
            <person name="Brent C.S."/>
            <person name="Elsik C.G."/>
            <person name="Goodisman M.A."/>
            <person name="Liberles D.A."/>
            <person name="Roe R.M."/>
            <person name="Vargo E.L."/>
            <person name="Vilcinskas A."/>
            <person name="Wang J."/>
            <person name="Bornberg-Bauer E."/>
            <person name="Korb J."/>
            <person name="Zhang G."/>
            <person name="Liebig J."/>
        </authorList>
    </citation>
    <scope>NUCLEOTIDE SEQUENCE [LARGE SCALE GENOMIC DNA]</scope>
    <source>
        <tissue evidence="2">Whole organism</tissue>
    </source>
</reference>
<dbReference type="EMBL" id="KK853047">
    <property type="protein sequence ID" value="KDR12087.1"/>
    <property type="molecule type" value="Genomic_DNA"/>
</dbReference>
<keyword evidence="3" id="KW-1185">Reference proteome</keyword>
<feature type="compositionally biased region" description="Polar residues" evidence="1">
    <location>
        <begin position="24"/>
        <end position="41"/>
    </location>
</feature>
<feature type="region of interest" description="Disordered" evidence="1">
    <location>
        <begin position="24"/>
        <end position="44"/>
    </location>
</feature>
<feature type="region of interest" description="Disordered" evidence="1">
    <location>
        <begin position="127"/>
        <end position="148"/>
    </location>
</feature>
<dbReference type="InParanoid" id="A0A067QT71"/>
<dbReference type="AlphaFoldDB" id="A0A067QT71"/>
<protein>
    <submittedName>
        <fullName evidence="2">Uncharacterized protein</fullName>
    </submittedName>
</protein>
<evidence type="ECO:0000313" key="2">
    <source>
        <dbReference type="EMBL" id="KDR12087.1"/>
    </source>
</evidence>